<name>A0A6C0CEM9_9ZZZZ</name>
<dbReference type="AlphaFoldDB" id="A0A6C0CEM9"/>
<dbReference type="EMBL" id="MN739387">
    <property type="protein sequence ID" value="QHT02035.1"/>
    <property type="molecule type" value="Genomic_DNA"/>
</dbReference>
<evidence type="ECO:0000313" key="1">
    <source>
        <dbReference type="EMBL" id="QHT02035.1"/>
    </source>
</evidence>
<accession>A0A6C0CEM9</accession>
<organism evidence="1">
    <name type="scientific">viral metagenome</name>
    <dbReference type="NCBI Taxonomy" id="1070528"/>
    <lineage>
        <taxon>unclassified sequences</taxon>
        <taxon>metagenomes</taxon>
        <taxon>organismal metagenomes</taxon>
    </lineage>
</organism>
<reference evidence="1" key="1">
    <citation type="journal article" date="2020" name="Nature">
        <title>Giant virus diversity and host interactions through global metagenomics.</title>
        <authorList>
            <person name="Schulz F."/>
            <person name="Roux S."/>
            <person name="Paez-Espino D."/>
            <person name="Jungbluth S."/>
            <person name="Walsh D.A."/>
            <person name="Denef V.J."/>
            <person name="McMahon K.D."/>
            <person name="Konstantinidis K.T."/>
            <person name="Eloe-Fadrosh E.A."/>
            <person name="Kyrpides N.C."/>
            <person name="Woyke T."/>
        </authorList>
    </citation>
    <scope>NUCLEOTIDE SEQUENCE</scope>
    <source>
        <strain evidence="1">GVMAG-M-3300020523-10</strain>
    </source>
</reference>
<proteinExistence type="predicted"/>
<protein>
    <submittedName>
        <fullName evidence="1">Uncharacterized protein</fullName>
    </submittedName>
</protein>
<sequence>MLYPINLSSSFLSMFQNAIIMNESMLKKNLDLEDLNLDLSNPETLKLYKMNLELKYINTKVDYLIYKLVCLFNFLLSKKIDIQLLIT</sequence>